<proteinExistence type="predicted"/>
<protein>
    <submittedName>
        <fullName evidence="1">Uncharacterized protein</fullName>
    </submittedName>
</protein>
<organism evidence="1">
    <name type="scientific">Anguilla anguilla</name>
    <name type="common">European freshwater eel</name>
    <name type="synonym">Muraena anguilla</name>
    <dbReference type="NCBI Taxonomy" id="7936"/>
    <lineage>
        <taxon>Eukaryota</taxon>
        <taxon>Metazoa</taxon>
        <taxon>Chordata</taxon>
        <taxon>Craniata</taxon>
        <taxon>Vertebrata</taxon>
        <taxon>Euteleostomi</taxon>
        <taxon>Actinopterygii</taxon>
        <taxon>Neopterygii</taxon>
        <taxon>Teleostei</taxon>
        <taxon>Anguilliformes</taxon>
        <taxon>Anguillidae</taxon>
        <taxon>Anguilla</taxon>
    </lineage>
</organism>
<accession>A0A0E9VRA1</accession>
<sequence length="32" mass="3698">MCNCYLEEYHNLGNAKFLLSVKTKVRLAQIPT</sequence>
<dbReference type="EMBL" id="GBXM01027918">
    <property type="protein sequence ID" value="JAH80659.1"/>
    <property type="molecule type" value="Transcribed_RNA"/>
</dbReference>
<reference evidence="1" key="1">
    <citation type="submission" date="2014-11" db="EMBL/GenBank/DDBJ databases">
        <authorList>
            <person name="Amaro Gonzalez C."/>
        </authorList>
    </citation>
    <scope>NUCLEOTIDE SEQUENCE</scope>
</reference>
<dbReference type="AlphaFoldDB" id="A0A0E9VRA1"/>
<reference evidence="1" key="2">
    <citation type="journal article" date="2015" name="Fish Shellfish Immunol.">
        <title>Early steps in the European eel (Anguilla anguilla)-Vibrio vulnificus interaction in the gills: Role of the RtxA13 toxin.</title>
        <authorList>
            <person name="Callol A."/>
            <person name="Pajuelo D."/>
            <person name="Ebbesson L."/>
            <person name="Teles M."/>
            <person name="MacKenzie S."/>
            <person name="Amaro C."/>
        </authorList>
    </citation>
    <scope>NUCLEOTIDE SEQUENCE</scope>
</reference>
<name>A0A0E9VRA1_ANGAN</name>
<evidence type="ECO:0000313" key="1">
    <source>
        <dbReference type="EMBL" id="JAH80659.1"/>
    </source>
</evidence>